<evidence type="ECO:0000259" key="3">
    <source>
        <dbReference type="Pfam" id="PF00144"/>
    </source>
</evidence>
<proteinExistence type="inferred from homology"/>
<name>A0A1Y2G9C4_9FUNG</name>
<evidence type="ECO:0000313" key="5">
    <source>
        <dbReference type="EMBL" id="ORZ04804.1"/>
    </source>
</evidence>
<dbReference type="Gene3D" id="2.40.128.600">
    <property type="match status" value="1"/>
</dbReference>
<dbReference type="PANTHER" id="PTHR46825">
    <property type="entry name" value="D-ALANYL-D-ALANINE-CARBOXYPEPTIDASE/ENDOPEPTIDASE AMPH"/>
    <property type="match status" value="1"/>
</dbReference>
<feature type="signal peptide" evidence="2">
    <location>
        <begin position="1"/>
        <end position="19"/>
    </location>
</feature>
<evidence type="ECO:0000256" key="2">
    <source>
        <dbReference type="SAM" id="SignalP"/>
    </source>
</evidence>
<keyword evidence="2" id="KW-0732">Signal</keyword>
<gene>
    <name evidence="5" type="ORF">BCR41DRAFT_362277</name>
</gene>
<dbReference type="EMBL" id="MCFF01000054">
    <property type="protein sequence ID" value="ORZ04804.1"/>
    <property type="molecule type" value="Genomic_DNA"/>
</dbReference>
<dbReference type="Pfam" id="PF11954">
    <property type="entry name" value="DUF3471"/>
    <property type="match status" value="1"/>
</dbReference>
<dbReference type="InParanoid" id="A0A1Y2G9C4"/>
<protein>
    <submittedName>
        <fullName evidence="5">Beta-lactamase/transpeptidase-like protein</fullName>
    </submittedName>
</protein>
<sequence length="532" mass="59501">MKVLFLLPVALQALSLVQGAQFSFSNTESHKENNGPLSNLHEVLEEARVKSGIYGMSVAILHKGKLIFAEGFGKRNDHDKFTAETVAPIASLSKAFTAAAVGELVAEGKIDWDKTPVSQYLPEFQLKDPVLTSQLNLQDLLSHRTPVPSVDLGWFWSTVPPRELIKRLRYVDMDPKLKPFLNYNNVMYTVAGEAAANAVNISYEELVETKIFKPLGLSHTGVSQKTMRKKERNYALGYEATSFEDAQKGRFRSLPVDSMAGVSAPAGDLYSNVLDLVRWGNVIMRRGKSQEGQQVLSKDSAKELLRAHSIVASEDQVTEFGPALVYGLGWLIDSYKGNPIYYHSGHVAGFFSNLFFMPGQELVIAHLTNTDLAELPSLLPYYIADELFNLPRTQDWLNDKVINSTKLTFERRGKMAQGDLPKRVRNKLPTRPFDDFVGVYTNPVFGDIVIESKTNSNSSSNSNNNESKDLFFKFQVYSGKLEHYHYDSFFAGLQHSSFRIGELLTFITANDGNVKSIEVELDGLSEVFLKKE</sequence>
<dbReference type="InterPro" id="IPR021860">
    <property type="entry name" value="Peptidase_S12_Pab87-rel_C"/>
</dbReference>
<evidence type="ECO:0000256" key="1">
    <source>
        <dbReference type="ARBA" id="ARBA00038215"/>
    </source>
</evidence>
<dbReference type="SUPFAM" id="SSF56601">
    <property type="entry name" value="beta-lactamase/transpeptidase-like"/>
    <property type="match status" value="1"/>
</dbReference>
<feature type="domain" description="Peptidase S12 Pab87-related C-terminal" evidence="4">
    <location>
        <begin position="423"/>
        <end position="520"/>
    </location>
</feature>
<dbReference type="Pfam" id="PF00144">
    <property type="entry name" value="Beta-lactamase"/>
    <property type="match status" value="1"/>
</dbReference>
<dbReference type="InterPro" id="IPR050491">
    <property type="entry name" value="AmpC-like"/>
</dbReference>
<dbReference type="PANTHER" id="PTHR46825:SF15">
    <property type="entry name" value="BETA-LACTAMASE-RELATED DOMAIN-CONTAINING PROTEIN"/>
    <property type="match status" value="1"/>
</dbReference>
<keyword evidence="6" id="KW-1185">Reference proteome</keyword>
<dbReference type="OrthoDB" id="5946976at2759"/>
<dbReference type="InterPro" id="IPR012338">
    <property type="entry name" value="Beta-lactam/transpept-like"/>
</dbReference>
<reference evidence="5 6" key="1">
    <citation type="submission" date="2016-07" db="EMBL/GenBank/DDBJ databases">
        <title>Pervasive Adenine N6-methylation of Active Genes in Fungi.</title>
        <authorList>
            <consortium name="DOE Joint Genome Institute"/>
            <person name="Mondo S.J."/>
            <person name="Dannebaum R.O."/>
            <person name="Kuo R.C."/>
            <person name="Labutti K."/>
            <person name="Haridas S."/>
            <person name="Kuo A."/>
            <person name="Salamov A."/>
            <person name="Ahrendt S.R."/>
            <person name="Lipzen A."/>
            <person name="Sullivan W."/>
            <person name="Andreopoulos W.B."/>
            <person name="Clum A."/>
            <person name="Lindquist E."/>
            <person name="Daum C."/>
            <person name="Ramamoorthy G.K."/>
            <person name="Gryganskyi A."/>
            <person name="Culley D."/>
            <person name="Magnuson J.K."/>
            <person name="James T.Y."/>
            <person name="O'Malley M.A."/>
            <person name="Stajich J.E."/>
            <person name="Spatafora J.W."/>
            <person name="Visel A."/>
            <person name="Grigoriev I.V."/>
        </authorList>
    </citation>
    <scope>NUCLEOTIDE SEQUENCE [LARGE SCALE GENOMIC DNA]</scope>
    <source>
        <strain evidence="5 6">NRRL 3116</strain>
    </source>
</reference>
<dbReference type="GeneID" id="33567542"/>
<feature type="domain" description="Beta-lactamase-related" evidence="3">
    <location>
        <begin position="45"/>
        <end position="374"/>
    </location>
</feature>
<comment type="caution">
    <text evidence="5">The sequence shown here is derived from an EMBL/GenBank/DDBJ whole genome shotgun (WGS) entry which is preliminary data.</text>
</comment>
<evidence type="ECO:0000313" key="6">
    <source>
        <dbReference type="Proteomes" id="UP000193648"/>
    </source>
</evidence>
<dbReference type="Gene3D" id="3.40.710.10">
    <property type="entry name" value="DD-peptidase/beta-lactamase superfamily"/>
    <property type="match status" value="1"/>
</dbReference>
<feature type="chain" id="PRO_5013277035" evidence="2">
    <location>
        <begin position="20"/>
        <end position="532"/>
    </location>
</feature>
<dbReference type="STRING" id="64571.A0A1Y2G9C4"/>
<accession>A0A1Y2G9C4</accession>
<dbReference type="Proteomes" id="UP000193648">
    <property type="component" value="Unassembled WGS sequence"/>
</dbReference>
<organism evidence="5 6">
    <name type="scientific">Lobosporangium transversale</name>
    <dbReference type="NCBI Taxonomy" id="64571"/>
    <lineage>
        <taxon>Eukaryota</taxon>
        <taxon>Fungi</taxon>
        <taxon>Fungi incertae sedis</taxon>
        <taxon>Mucoromycota</taxon>
        <taxon>Mortierellomycotina</taxon>
        <taxon>Mortierellomycetes</taxon>
        <taxon>Mortierellales</taxon>
        <taxon>Mortierellaceae</taxon>
        <taxon>Lobosporangium</taxon>
    </lineage>
</organism>
<dbReference type="RefSeq" id="XP_021876741.1">
    <property type="nucleotide sequence ID" value="XM_022025699.1"/>
</dbReference>
<dbReference type="InterPro" id="IPR001466">
    <property type="entry name" value="Beta-lactam-related"/>
</dbReference>
<dbReference type="AlphaFoldDB" id="A0A1Y2G9C4"/>
<evidence type="ECO:0000259" key="4">
    <source>
        <dbReference type="Pfam" id="PF11954"/>
    </source>
</evidence>
<comment type="similarity">
    <text evidence="1">Belongs to the peptidase S12 family.</text>
</comment>